<feature type="region of interest" description="Disordered" evidence="11">
    <location>
        <begin position="909"/>
        <end position="953"/>
    </location>
</feature>
<evidence type="ECO:0000256" key="2">
    <source>
        <dbReference type="ARBA" id="ARBA00004370"/>
    </source>
</evidence>
<evidence type="ECO:0000259" key="13">
    <source>
        <dbReference type="Pfam" id="PF00534"/>
    </source>
</evidence>
<dbReference type="Gene3D" id="3.40.50.2000">
    <property type="entry name" value="Glycogen Phosphorylase B"/>
    <property type="match status" value="1"/>
</dbReference>
<dbReference type="CDD" id="cd01635">
    <property type="entry name" value="Glycosyltransferase_GTB-type"/>
    <property type="match status" value="1"/>
</dbReference>
<dbReference type="PANTHER" id="PTHR46132">
    <property type="entry name" value="DIGALACTOSYLDIACYLGLYCEROL SYNTHASE 2, CHLOROPLASTIC"/>
    <property type="match status" value="1"/>
</dbReference>
<dbReference type="InterPro" id="IPR001296">
    <property type="entry name" value="Glyco_trans_1"/>
</dbReference>
<evidence type="ECO:0000256" key="4">
    <source>
        <dbReference type="ARBA" id="ARBA00022528"/>
    </source>
</evidence>
<accession>A0A7S4N3U6</accession>
<name>A0A7S4N3U6_9STRA</name>
<evidence type="ECO:0000256" key="3">
    <source>
        <dbReference type="ARBA" id="ARBA00009481"/>
    </source>
</evidence>
<sequence>MILYRRTLLIGAVLINSHIHLCWAQQQQQSKKSSKSVKGPNGSSGADISGYSHGPAVKGGRSSDDDVGDQSHYSSGQKVGSQRVSAEAMRQKWKKTFEEIKELVVENKSSSPSGRMDARHLLNRWKLFIEKDGKADISGWRAPSLKEGKSVGGDHVAGEGGATGDDDATDGSSRMTHAWKRSDRPRFDGFANWERRLQQWADETSEYVERSQQQLLDEWGTGGEYPFSTFGKPLERTVAAREKSRDEDEADLVAVDAIGAAINTTSAEEALLVSEVEREQDKVAPFSPRPVRPDEPVVPETDLGDKSKRVLIVTTASLPWMTGTAVNPLLRAAYMTTGRADAGGSVTLMLPWLERPSDRDRVYGKNRQFETRDEQEEYIRTWLRDTASMEQASEDLKIQWYTAWQNVAENSVYSMGDITALIPADEVDICILEEPEHLNWYRAPGESWTTKFKHVVGIVHTNYFVYAQEQPAALIRAPAMRLLCSWMCRAHCHRLVKLSGTLDVFAAEKELVENVHGVRGSFLEAGKELSSTLSSAEGKSHPIFGPEADPTVYFIGKMLWSKGIGSLMELLKYAEESAGLKVKVDMYGGGPDKDEADAKSKKLGLDMPFHGPIDHVKLAPSHKIFINPSVSEVLCTTVAEALAMGKFVIVPSHPSNDFFAQFPNCLTYANKEEFVGNLYYAFTHSPEPLSEEYSYALSWEAATERLEAAGSVSVAEATAMSHALSTPDAGVEIQLPPLIGDEERRRKVTNTIMKSRERYRQFRGRLSQEIKQSNVLPADLQQRLLKELDKRLDLDLDEVLQSPKLRLKLSPAELDKQLLEFYDSVTKGPRGDILRVIGGGNDVAMQDFYLKRQTMRENREKNELGPAEEDLFPSATFALPLLFDDITAAEDPSPTKWIKQALRRNLPQQQSGGSLISLNAKKLNRRSGSPGSQRDSNQMCARDESVQSRVISASLPRPHQTFLSSRSSRSFYGPLI</sequence>
<comment type="similarity">
    <text evidence="3">Belongs to the glycosyltransferase group 1 family. Glycosyltransferase 4 subfamily.</text>
</comment>
<evidence type="ECO:0000256" key="6">
    <source>
        <dbReference type="ARBA" id="ARBA00022676"/>
    </source>
</evidence>
<evidence type="ECO:0000256" key="11">
    <source>
        <dbReference type="SAM" id="MobiDB-lite"/>
    </source>
</evidence>
<proteinExistence type="inferred from homology"/>
<keyword evidence="8" id="KW-0472">Membrane</keyword>
<feature type="compositionally biased region" description="Polar residues" evidence="11">
    <location>
        <begin position="926"/>
        <end position="939"/>
    </location>
</feature>
<dbReference type="Pfam" id="PF00534">
    <property type="entry name" value="Glycos_transf_1"/>
    <property type="match status" value="1"/>
</dbReference>
<keyword evidence="5" id="KW-0934">Plastid</keyword>
<evidence type="ECO:0000256" key="8">
    <source>
        <dbReference type="ARBA" id="ARBA00023136"/>
    </source>
</evidence>
<evidence type="ECO:0000313" key="14">
    <source>
        <dbReference type="EMBL" id="CAE2264239.1"/>
    </source>
</evidence>
<feature type="region of interest" description="Disordered" evidence="11">
    <location>
        <begin position="147"/>
        <end position="180"/>
    </location>
</feature>
<keyword evidence="6" id="KW-0328">Glycosyltransferase</keyword>
<gene>
    <name evidence="14" type="ORF">OAUR00152_LOCUS28185</name>
</gene>
<dbReference type="GO" id="GO:0046481">
    <property type="term" value="F:digalactosyldiacylglycerol synthase activity"/>
    <property type="evidence" value="ECO:0007669"/>
    <property type="project" value="InterPro"/>
</dbReference>
<comment type="subcellular location">
    <subcellularLocation>
        <location evidence="2">Membrane</location>
    </subcellularLocation>
    <subcellularLocation>
        <location evidence="1">Plastid</location>
        <location evidence="1">Chloroplast</location>
    </subcellularLocation>
</comment>
<feature type="signal peptide" evidence="12">
    <location>
        <begin position="1"/>
        <end position="24"/>
    </location>
</feature>
<feature type="compositionally biased region" description="Polar residues" evidence="11">
    <location>
        <begin position="71"/>
        <end position="84"/>
    </location>
</feature>
<dbReference type="SUPFAM" id="SSF53756">
    <property type="entry name" value="UDP-Glycosyltransferase/glycogen phosphorylase"/>
    <property type="match status" value="1"/>
</dbReference>
<dbReference type="InterPro" id="IPR044525">
    <property type="entry name" value="DGDG1/2"/>
</dbReference>
<protein>
    <recommendedName>
        <fullName evidence="9">digalactosyldiacylglycerol synthase</fullName>
        <ecNumber evidence="9">2.4.1.241</ecNumber>
    </recommendedName>
</protein>
<keyword evidence="12" id="KW-0732">Signal</keyword>
<dbReference type="AlphaFoldDB" id="A0A7S4N3U6"/>
<feature type="region of interest" description="Disordered" evidence="11">
    <location>
        <begin position="283"/>
        <end position="302"/>
    </location>
</feature>
<evidence type="ECO:0000256" key="7">
    <source>
        <dbReference type="ARBA" id="ARBA00022679"/>
    </source>
</evidence>
<feature type="region of interest" description="Disordered" evidence="11">
    <location>
        <begin position="27"/>
        <end position="87"/>
    </location>
</feature>
<reference evidence="14" key="1">
    <citation type="submission" date="2021-01" db="EMBL/GenBank/DDBJ databases">
        <authorList>
            <person name="Corre E."/>
            <person name="Pelletier E."/>
            <person name="Niang G."/>
            <person name="Scheremetjew M."/>
            <person name="Finn R."/>
            <person name="Kale V."/>
            <person name="Holt S."/>
            <person name="Cochrane G."/>
            <person name="Meng A."/>
            <person name="Brown T."/>
            <person name="Cohen L."/>
        </authorList>
    </citation>
    <scope>NUCLEOTIDE SEQUENCE</scope>
    <source>
        <strain evidence="14">Isolate 1302-5</strain>
    </source>
</reference>
<evidence type="ECO:0000256" key="12">
    <source>
        <dbReference type="SAM" id="SignalP"/>
    </source>
</evidence>
<feature type="chain" id="PRO_5031243786" description="digalactosyldiacylglycerol synthase" evidence="12">
    <location>
        <begin position="25"/>
        <end position="976"/>
    </location>
</feature>
<evidence type="ECO:0000256" key="1">
    <source>
        <dbReference type="ARBA" id="ARBA00004229"/>
    </source>
</evidence>
<dbReference type="EC" id="2.4.1.241" evidence="9"/>
<dbReference type="GO" id="GO:0009507">
    <property type="term" value="C:chloroplast"/>
    <property type="evidence" value="ECO:0007669"/>
    <property type="project" value="UniProtKB-SubCell"/>
</dbReference>
<evidence type="ECO:0000256" key="9">
    <source>
        <dbReference type="ARBA" id="ARBA00024055"/>
    </source>
</evidence>
<organism evidence="14">
    <name type="scientific">Odontella aurita</name>
    <dbReference type="NCBI Taxonomy" id="265563"/>
    <lineage>
        <taxon>Eukaryota</taxon>
        <taxon>Sar</taxon>
        <taxon>Stramenopiles</taxon>
        <taxon>Ochrophyta</taxon>
        <taxon>Bacillariophyta</taxon>
        <taxon>Mediophyceae</taxon>
        <taxon>Biddulphiophycidae</taxon>
        <taxon>Eupodiscales</taxon>
        <taxon>Odontellaceae</taxon>
        <taxon>Odontella</taxon>
    </lineage>
</organism>
<keyword evidence="4" id="KW-0150">Chloroplast</keyword>
<dbReference type="GO" id="GO:0016020">
    <property type="term" value="C:membrane"/>
    <property type="evidence" value="ECO:0007669"/>
    <property type="project" value="UniProtKB-SubCell"/>
</dbReference>
<evidence type="ECO:0000256" key="5">
    <source>
        <dbReference type="ARBA" id="ARBA00022640"/>
    </source>
</evidence>
<keyword evidence="7" id="KW-0808">Transferase</keyword>
<comment type="catalytic activity">
    <reaction evidence="10">
        <text>a 1,2-diacyl-3-O-(beta-D-galactosyl)-sn-glycerol + UDP-alpha-D-galactose = a 1,2-diacyl-3-O-[alpha-D-galactosyl-(1-&gt;6)-beta-D-galactosyl]-sn-glycerol + UDP + H(+)</text>
        <dbReference type="Rhea" id="RHEA:10520"/>
        <dbReference type="ChEBI" id="CHEBI:15378"/>
        <dbReference type="ChEBI" id="CHEBI:17615"/>
        <dbReference type="ChEBI" id="CHEBI:28396"/>
        <dbReference type="ChEBI" id="CHEBI:58223"/>
        <dbReference type="ChEBI" id="CHEBI:66914"/>
        <dbReference type="EC" id="2.4.1.241"/>
    </reaction>
</comment>
<evidence type="ECO:0000256" key="10">
    <source>
        <dbReference type="ARBA" id="ARBA00048651"/>
    </source>
</evidence>
<dbReference type="EMBL" id="HBKQ01040892">
    <property type="protein sequence ID" value="CAE2264239.1"/>
    <property type="molecule type" value="Transcribed_RNA"/>
</dbReference>
<dbReference type="PANTHER" id="PTHR46132:SF1">
    <property type="entry name" value="DIGALACTOSYLDIACYLGLYCEROL SYNTHASE 2, CHLOROPLASTIC"/>
    <property type="match status" value="1"/>
</dbReference>
<feature type="domain" description="Glycosyl transferase family 1" evidence="13">
    <location>
        <begin position="546"/>
        <end position="653"/>
    </location>
</feature>